<keyword evidence="2" id="KW-1185">Reference proteome</keyword>
<gene>
    <name evidence="1" type="ORF">CSOJ01_14914</name>
</gene>
<dbReference type="EMBL" id="WIGN01000549">
    <property type="protein sequence ID" value="KAF6788997.1"/>
    <property type="molecule type" value="Genomic_DNA"/>
</dbReference>
<organism evidence="1 2">
    <name type="scientific">Colletotrichum sojae</name>
    <dbReference type="NCBI Taxonomy" id="2175907"/>
    <lineage>
        <taxon>Eukaryota</taxon>
        <taxon>Fungi</taxon>
        <taxon>Dikarya</taxon>
        <taxon>Ascomycota</taxon>
        <taxon>Pezizomycotina</taxon>
        <taxon>Sordariomycetes</taxon>
        <taxon>Hypocreomycetidae</taxon>
        <taxon>Glomerellales</taxon>
        <taxon>Glomerellaceae</taxon>
        <taxon>Colletotrichum</taxon>
        <taxon>Colletotrichum orchidearum species complex</taxon>
    </lineage>
</organism>
<sequence>MAEFLYRHFGTRISERSSGRILRSIGWTRKTIRRIAQQRDDDLRDRYLHRISQHQSYQLAFVDESGCDRRAGYRRWGWPPKGSSPVEITKFSRGKRWHILPVYAQDGIVYD</sequence>
<evidence type="ECO:0000313" key="1">
    <source>
        <dbReference type="EMBL" id="KAF6788997.1"/>
    </source>
</evidence>
<dbReference type="AlphaFoldDB" id="A0A8H6MJ95"/>
<comment type="caution">
    <text evidence="1">The sequence shown here is derived from an EMBL/GenBank/DDBJ whole genome shotgun (WGS) entry which is preliminary data.</text>
</comment>
<name>A0A8H6MJ95_9PEZI</name>
<protein>
    <submittedName>
        <fullName evidence="1">TPR domain-containing protein</fullName>
    </submittedName>
</protein>
<proteinExistence type="predicted"/>
<reference evidence="1 2" key="1">
    <citation type="journal article" date="2020" name="Phytopathology">
        <title>Genome Sequence Resources of Colletotrichum truncatum, C. plurivorum, C. musicola, and C. sojae: Four Species Pathogenic to Soybean (Glycine max).</title>
        <authorList>
            <person name="Rogerio F."/>
            <person name="Boufleur T.R."/>
            <person name="Ciampi-Guillardi M."/>
            <person name="Sukno S.A."/>
            <person name="Thon M.R."/>
            <person name="Massola Junior N.S."/>
            <person name="Baroncelli R."/>
        </authorList>
    </citation>
    <scope>NUCLEOTIDE SEQUENCE [LARGE SCALE GENOMIC DNA]</scope>
    <source>
        <strain evidence="1 2">LFN0009</strain>
    </source>
</reference>
<dbReference type="Proteomes" id="UP000652219">
    <property type="component" value="Unassembled WGS sequence"/>
</dbReference>
<accession>A0A8H6MJ95</accession>
<evidence type="ECO:0000313" key="2">
    <source>
        <dbReference type="Proteomes" id="UP000652219"/>
    </source>
</evidence>